<sequence length="166" mass="18922">MRWCVLSLSLLLTGPPALAASDSAQTWVEIDRAIWQPFVRGVSTFNHELYGAVRAKDSIFVDGKRFFGYDAYIEDAVRVMTPLQRAGTRIEMQVRFEDRTTDGSYASERGVLQTIITDARGERRVGHARSHVISRKQPDGWRIVTDYRWRTTPEADAKAFEEARAQ</sequence>
<protein>
    <recommendedName>
        <fullName evidence="4">DUF4440 domain-containing protein</fullName>
    </recommendedName>
</protein>
<feature type="chain" id="PRO_5032319478" description="DUF4440 domain-containing protein" evidence="1">
    <location>
        <begin position="20"/>
        <end position="166"/>
    </location>
</feature>
<reference evidence="2 3" key="1">
    <citation type="submission" date="2020-08" db="EMBL/GenBank/DDBJ databases">
        <title>Genomic Encyclopedia of Type Strains, Phase IV (KMG-IV): sequencing the most valuable type-strain genomes for metagenomic binning, comparative biology and taxonomic classification.</title>
        <authorList>
            <person name="Goeker M."/>
        </authorList>
    </citation>
    <scope>NUCLEOTIDE SEQUENCE [LARGE SCALE GENOMIC DNA]</scope>
    <source>
        <strain evidence="2 3">DSM 26723</strain>
    </source>
</reference>
<evidence type="ECO:0000256" key="1">
    <source>
        <dbReference type="SAM" id="SignalP"/>
    </source>
</evidence>
<dbReference type="InterPro" id="IPR032710">
    <property type="entry name" value="NTF2-like_dom_sf"/>
</dbReference>
<evidence type="ECO:0008006" key="4">
    <source>
        <dbReference type="Google" id="ProtNLM"/>
    </source>
</evidence>
<keyword evidence="3" id="KW-1185">Reference proteome</keyword>
<keyword evidence="1" id="KW-0732">Signal</keyword>
<dbReference type="EMBL" id="JACHHZ010000006">
    <property type="protein sequence ID" value="MBB6095980.1"/>
    <property type="molecule type" value="Genomic_DNA"/>
</dbReference>
<dbReference type="RefSeq" id="WP_184335361.1">
    <property type="nucleotide sequence ID" value="NZ_JACHHZ010000006.1"/>
</dbReference>
<dbReference type="AlphaFoldDB" id="A0A841HUV8"/>
<dbReference type="Gene3D" id="3.10.450.50">
    <property type="match status" value="1"/>
</dbReference>
<evidence type="ECO:0000313" key="2">
    <source>
        <dbReference type="EMBL" id="MBB6095980.1"/>
    </source>
</evidence>
<comment type="caution">
    <text evidence="2">The sequence shown here is derived from an EMBL/GenBank/DDBJ whole genome shotgun (WGS) entry which is preliminary data.</text>
</comment>
<dbReference type="Proteomes" id="UP000588068">
    <property type="component" value="Unassembled WGS sequence"/>
</dbReference>
<evidence type="ECO:0000313" key="3">
    <source>
        <dbReference type="Proteomes" id="UP000588068"/>
    </source>
</evidence>
<organism evidence="2 3">
    <name type="scientific">Povalibacter uvarum</name>
    <dbReference type="NCBI Taxonomy" id="732238"/>
    <lineage>
        <taxon>Bacteria</taxon>
        <taxon>Pseudomonadati</taxon>
        <taxon>Pseudomonadota</taxon>
        <taxon>Gammaproteobacteria</taxon>
        <taxon>Steroidobacterales</taxon>
        <taxon>Steroidobacteraceae</taxon>
        <taxon>Povalibacter</taxon>
    </lineage>
</organism>
<feature type="signal peptide" evidence="1">
    <location>
        <begin position="1"/>
        <end position="19"/>
    </location>
</feature>
<name>A0A841HUV8_9GAMM</name>
<accession>A0A841HUV8</accession>
<proteinExistence type="predicted"/>
<dbReference type="SUPFAM" id="SSF54427">
    <property type="entry name" value="NTF2-like"/>
    <property type="match status" value="1"/>
</dbReference>
<gene>
    <name evidence="2" type="ORF">HNQ60_004871</name>
</gene>